<gene>
    <name evidence="7" type="ORF">A6122_2240</name>
</gene>
<evidence type="ECO:0000256" key="3">
    <source>
        <dbReference type="ARBA" id="ARBA00022692"/>
    </source>
</evidence>
<dbReference type="PANTHER" id="PTHR23513:SF6">
    <property type="entry name" value="MAJOR FACILITATOR SUPERFAMILY ASSOCIATED DOMAIN-CONTAINING PROTEIN"/>
    <property type="match status" value="1"/>
</dbReference>
<organism evidence="7 8">
    <name type="scientific">Rathayibacter tritici</name>
    <dbReference type="NCBI Taxonomy" id="33888"/>
    <lineage>
        <taxon>Bacteria</taxon>
        <taxon>Bacillati</taxon>
        <taxon>Actinomycetota</taxon>
        <taxon>Actinomycetes</taxon>
        <taxon>Micrococcales</taxon>
        <taxon>Microbacteriaceae</taxon>
        <taxon>Rathayibacter</taxon>
    </lineage>
</organism>
<dbReference type="Gene3D" id="1.20.1250.20">
    <property type="entry name" value="MFS general substrate transporter like domains"/>
    <property type="match status" value="1"/>
</dbReference>
<evidence type="ECO:0000256" key="4">
    <source>
        <dbReference type="ARBA" id="ARBA00022989"/>
    </source>
</evidence>
<keyword evidence="4 6" id="KW-1133">Transmembrane helix</keyword>
<evidence type="ECO:0000313" key="7">
    <source>
        <dbReference type="EMBL" id="AND17363.1"/>
    </source>
</evidence>
<feature type="transmembrane region" description="Helical" evidence="6">
    <location>
        <begin position="116"/>
        <end position="134"/>
    </location>
</feature>
<dbReference type="EMBL" id="CP015515">
    <property type="protein sequence ID" value="AND17363.1"/>
    <property type="molecule type" value="Genomic_DNA"/>
</dbReference>
<dbReference type="GO" id="GO:0022857">
    <property type="term" value="F:transmembrane transporter activity"/>
    <property type="evidence" value="ECO:0007669"/>
    <property type="project" value="InterPro"/>
</dbReference>
<dbReference type="Pfam" id="PF07690">
    <property type="entry name" value="MFS_1"/>
    <property type="match status" value="1"/>
</dbReference>
<evidence type="ECO:0000256" key="1">
    <source>
        <dbReference type="ARBA" id="ARBA00004651"/>
    </source>
</evidence>
<evidence type="ECO:0000256" key="2">
    <source>
        <dbReference type="ARBA" id="ARBA00022475"/>
    </source>
</evidence>
<evidence type="ECO:0000313" key="8">
    <source>
        <dbReference type="Proteomes" id="UP000077071"/>
    </source>
</evidence>
<feature type="transmembrane region" description="Helical" evidence="6">
    <location>
        <begin position="50"/>
        <end position="76"/>
    </location>
</feature>
<dbReference type="InterPro" id="IPR036259">
    <property type="entry name" value="MFS_trans_sf"/>
</dbReference>
<feature type="transmembrane region" description="Helical" evidence="6">
    <location>
        <begin position="20"/>
        <end position="43"/>
    </location>
</feature>
<dbReference type="PATRIC" id="fig|33888.3.peg.2494"/>
<feature type="transmembrane region" description="Helical" evidence="6">
    <location>
        <begin position="206"/>
        <end position="224"/>
    </location>
</feature>
<sequence length="356" mass="37504">MSYFAFGIPVGHIVDRWPRGPVLVICNLFRGLVLATIPLAILLDGFSLPLLVTGLVATNVLFVATDAANAGALWTIVGVKQLQRANALVSGSAALVEIAAPLAAGIALGRISAEDVFFVEAFAMVGSAFLLWSIRGRLDPATREPREKLTWPAVFSGFVFVWKTRLVTQTTAAALFFALSEGLILGQLIVLISVRYGPEQGASVVAQVYTAIALGSVLGSWVLTKVQFARNSAFICSAAFLLAAICLVGVVLATSQLTLIVFMGVWAVPFVVVFVGAASLRQSLAEDRLQGRVAIAGRLLTLGIGIPIGDGIGGLVSELVSVNLAYMVAVALSVSASVVFAVLHVRILARERFVNE</sequence>
<dbReference type="GO" id="GO:0005886">
    <property type="term" value="C:plasma membrane"/>
    <property type="evidence" value="ECO:0007669"/>
    <property type="project" value="UniProtKB-SubCell"/>
</dbReference>
<feature type="transmembrane region" description="Helical" evidence="6">
    <location>
        <begin position="292"/>
        <end position="312"/>
    </location>
</feature>
<dbReference type="AlphaFoldDB" id="A0A160KUN1"/>
<name>A0A160KUN1_9MICO</name>
<keyword evidence="5 6" id="KW-0472">Membrane</keyword>
<dbReference type="InterPro" id="IPR011701">
    <property type="entry name" value="MFS"/>
</dbReference>
<dbReference type="STRING" id="33888.A6122_2240"/>
<feature type="transmembrane region" description="Helical" evidence="6">
    <location>
        <begin position="173"/>
        <end position="194"/>
    </location>
</feature>
<feature type="transmembrane region" description="Helical" evidence="6">
    <location>
        <begin position="324"/>
        <end position="343"/>
    </location>
</feature>
<proteinExistence type="predicted"/>
<protein>
    <recommendedName>
        <fullName evidence="9">Major facilitator superfamily (MFS) profile domain-containing protein</fullName>
    </recommendedName>
</protein>
<feature type="transmembrane region" description="Helical" evidence="6">
    <location>
        <begin position="88"/>
        <end position="109"/>
    </location>
</feature>
<keyword evidence="8" id="KW-1185">Reference proteome</keyword>
<keyword evidence="2" id="KW-1003">Cell membrane</keyword>
<comment type="subcellular location">
    <subcellularLocation>
        <location evidence="1">Cell membrane</location>
        <topology evidence="1">Multi-pass membrane protein</topology>
    </subcellularLocation>
</comment>
<accession>A0A160KUN1</accession>
<evidence type="ECO:0000256" key="6">
    <source>
        <dbReference type="SAM" id="Phobius"/>
    </source>
</evidence>
<dbReference type="KEGG" id="rtn:A6122_2240"/>
<evidence type="ECO:0000256" key="5">
    <source>
        <dbReference type="ARBA" id="ARBA00023136"/>
    </source>
</evidence>
<feature type="transmembrane region" description="Helical" evidence="6">
    <location>
        <begin position="231"/>
        <end position="253"/>
    </location>
</feature>
<evidence type="ECO:0008006" key="9">
    <source>
        <dbReference type="Google" id="ProtNLM"/>
    </source>
</evidence>
<feature type="transmembrane region" description="Helical" evidence="6">
    <location>
        <begin position="259"/>
        <end position="280"/>
    </location>
</feature>
<reference evidence="7 8" key="1">
    <citation type="submission" date="2016-05" db="EMBL/GenBank/DDBJ databases">
        <title>Complete genome sequence of Rathayibacter tritici NCPPB 1953.</title>
        <authorList>
            <person name="Park J."/>
            <person name="Lee H.-H."/>
            <person name="Lee S.-W."/>
            <person name="Seo Y.-S."/>
        </authorList>
    </citation>
    <scope>NUCLEOTIDE SEQUENCE [LARGE SCALE GENOMIC DNA]</scope>
    <source>
        <strain evidence="7 8">NCPPB 1953</strain>
    </source>
</reference>
<keyword evidence="3 6" id="KW-0812">Transmembrane</keyword>
<dbReference type="SUPFAM" id="SSF103473">
    <property type="entry name" value="MFS general substrate transporter"/>
    <property type="match status" value="1"/>
</dbReference>
<dbReference type="PANTHER" id="PTHR23513">
    <property type="entry name" value="INTEGRAL MEMBRANE EFFLUX PROTEIN-RELATED"/>
    <property type="match status" value="1"/>
</dbReference>
<dbReference type="Proteomes" id="UP000077071">
    <property type="component" value="Chromosome"/>
</dbReference>